<accession>A0AAN4Z5W2</accession>
<protein>
    <submittedName>
        <fullName evidence="2">Uncharacterized protein</fullName>
    </submittedName>
</protein>
<evidence type="ECO:0000256" key="1">
    <source>
        <dbReference type="SAM" id="MobiDB-lite"/>
    </source>
</evidence>
<reference evidence="3" key="1">
    <citation type="submission" date="2022-10" db="EMBL/GenBank/DDBJ databases">
        <title>Genome assembly of Pristionchus species.</title>
        <authorList>
            <person name="Yoshida K."/>
            <person name="Sommer R.J."/>
        </authorList>
    </citation>
    <scope>NUCLEOTIDE SEQUENCE [LARGE SCALE GENOMIC DNA]</scope>
    <source>
        <strain evidence="3">RS5460</strain>
    </source>
</reference>
<keyword evidence="3" id="KW-1185">Reference proteome</keyword>
<evidence type="ECO:0000313" key="2">
    <source>
        <dbReference type="EMBL" id="GMR31810.1"/>
    </source>
</evidence>
<feature type="region of interest" description="Disordered" evidence="1">
    <location>
        <begin position="1"/>
        <end position="30"/>
    </location>
</feature>
<proteinExistence type="predicted"/>
<name>A0AAN4Z5W2_9BILA</name>
<evidence type="ECO:0000313" key="3">
    <source>
        <dbReference type="Proteomes" id="UP001328107"/>
    </source>
</evidence>
<dbReference type="AlphaFoldDB" id="A0AAN4Z5W2"/>
<dbReference type="Proteomes" id="UP001328107">
    <property type="component" value="Unassembled WGS sequence"/>
</dbReference>
<feature type="non-terminal residue" evidence="2">
    <location>
        <position position="156"/>
    </location>
</feature>
<comment type="caution">
    <text evidence="2">The sequence shown here is derived from an EMBL/GenBank/DDBJ whole genome shotgun (WGS) entry which is preliminary data.</text>
</comment>
<dbReference type="EMBL" id="BTRK01000001">
    <property type="protein sequence ID" value="GMR31810.1"/>
    <property type="molecule type" value="Genomic_DNA"/>
</dbReference>
<sequence>MGICSSAEVSPEGSATTSQPEKRGAPRPFLSLTEEEKKLLVKHFRGTLHGQRPDIYHKTMLSCITSSPKMNEIIACQQYCIRDLTKWPKLNKISTLPISSTDSNRTFSICGGSNDSQLHRLSMESEEEKTSLLKAFSALNEFIVDGLYTSFNEEKK</sequence>
<gene>
    <name evidence="2" type="ORF">PMAYCL1PPCAC_02005</name>
</gene>
<organism evidence="2 3">
    <name type="scientific">Pristionchus mayeri</name>
    <dbReference type="NCBI Taxonomy" id="1317129"/>
    <lineage>
        <taxon>Eukaryota</taxon>
        <taxon>Metazoa</taxon>
        <taxon>Ecdysozoa</taxon>
        <taxon>Nematoda</taxon>
        <taxon>Chromadorea</taxon>
        <taxon>Rhabditida</taxon>
        <taxon>Rhabditina</taxon>
        <taxon>Diplogasteromorpha</taxon>
        <taxon>Diplogasteroidea</taxon>
        <taxon>Neodiplogasteridae</taxon>
        <taxon>Pristionchus</taxon>
    </lineage>
</organism>